<dbReference type="EMBL" id="CAJNOL010001230">
    <property type="protein sequence ID" value="CAF1317434.1"/>
    <property type="molecule type" value="Genomic_DNA"/>
</dbReference>
<comment type="caution">
    <text evidence="2">The sequence shown here is derived from an EMBL/GenBank/DDBJ whole genome shotgun (WGS) entry which is preliminary data.</text>
</comment>
<name>A0A815EW32_9BILA</name>
<proteinExistence type="predicted"/>
<gene>
    <name evidence="2" type="ORF">JXQ802_LOCUS30359</name>
</gene>
<accession>A0A815EW32</accession>
<feature type="compositionally biased region" description="Polar residues" evidence="1">
    <location>
        <begin position="195"/>
        <end position="229"/>
    </location>
</feature>
<organism evidence="2 3">
    <name type="scientific">Rotaria sordida</name>
    <dbReference type="NCBI Taxonomy" id="392033"/>
    <lineage>
        <taxon>Eukaryota</taxon>
        <taxon>Metazoa</taxon>
        <taxon>Spiralia</taxon>
        <taxon>Gnathifera</taxon>
        <taxon>Rotifera</taxon>
        <taxon>Eurotatoria</taxon>
        <taxon>Bdelloidea</taxon>
        <taxon>Philodinida</taxon>
        <taxon>Philodinidae</taxon>
        <taxon>Rotaria</taxon>
    </lineage>
</organism>
<evidence type="ECO:0000313" key="3">
    <source>
        <dbReference type="Proteomes" id="UP000663870"/>
    </source>
</evidence>
<evidence type="ECO:0000313" key="2">
    <source>
        <dbReference type="EMBL" id="CAF1317434.1"/>
    </source>
</evidence>
<dbReference type="AlphaFoldDB" id="A0A815EW32"/>
<dbReference type="Proteomes" id="UP000663870">
    <property type="component" value="Unassembled WGS sequence"/>
</dbReference>
<keyword evidence="3" id="KW-1185">Reference proteome</keyword>
<evidence type="ECO:0000256" key="1">
    <source>
        <dbReference type="SAM" id="MobiDB-lite"/>
    </source>
</evidence>
<feature type="region of interest" description="Disordered" evidence="1">
    <location>
        <begin position="192"/>
        <end position="229"/>
    </location>
</feature>
<reference evidence="2" key="1">
    <citation type="submission" date="2021-02" db="EMBL/GenBank/DDBJ databases">
        <authorList>
            <person name="Nowell W R."/>
        </authorList>
    </citation>
    <scope>NUCLEOTIDE SEQUENCE</scope>
</reference>
<protein>
    <submittedName>
        <fullName evidence="2">Uncharacterized protein</fullName>
    </submittedName>
</protein>
<sequence>MERSRCDYSQPRYDRPLTAAITQTCKPETSACFKETSACFKETSPCYKEVSPCFKETSPCIQSDFVFAHHPRTLAFGRKVRQDHFDVCHPTYSYGSCYCSTPVSYKPMCRCGSSCYCDNMGKITYRDQRCRPARATFTCLRESVPIIQRVCVRPCPSSCFDLRKKEKITIVSGQQTSCGDKERYTEHHQTYFEPRSTTSRSYNTYLDSENNYNTPSTQLQQHEVTSNTS</sequence>